<dbReference type="PROSITE" id="PS00108">
    <property type="entry name" value="PROTEIN_KINASE_ST"/>
    <property type="match status" value="1"/>
</dbReference>
<feature type="binding site" evidence="7">
    <location>
        <begin position="188"/>
        <end position="189"/>
    </location>
    <ligand>
        <name>ATP</name>
        <dbReference type="ChEBI" id="CHEBI:30616"/>
    </ligand>
</feature>
<evidence type="ECO:0000256" key="7">
    <source>
        <dbReference type="PIRSR" id="PIRSR630616-2"/>
    </source>
</evidence>
<evidence type="ECO:0000256" key="2">
    <source>
        <dbReference type="ARBA" id="ARBA00022679"/>
    </source>
</evidence>
<feature type="cross-link" description="Glycyl lysine isopeptide (Lys-Gly) (interchain with G-Cter in SUMO2)" evidence="8">
    <location>
        <position position="186"/>
    </location>
</feature>
<evidence type="ECO:0000259" key="10">
    <source>
        <dbReference type="PROSITE" id="PS50011"/>
    </source>
</evidence>
<dbReference type="InterPro" id="IPR011009">
    <property type="entry name" value="Kinase-like_dom_sf"/>
</dbReference>
<proteinExistence type="predicted"/>
<feature type="compositionally biased region" description="Basic and acidic residues" evidence="9">
    <location>
        <begin position="465"/>
        <end position="474"/>
    </location>
</feature>
<feature type="active site" description="Proton acceptor" evidence="6">
    <location>
        <position position="184"/>
    </location>
</feature>
<dbReference type="InterPro" id="IPR008271">
    <property type="entry name" value="Ser/Thr_kinase_AS"/>
</dbReference>
<feature type="region of interest" description="Disordered" evidence="9">
    <location>
        <begin position="396"/>
        <end position="422"/>
    </location>
</feature>
<dbReference type="PROSITE" id="PS50011">
    <property type="entry name" value="PROTEIN_KINASE_DOM"/>
    <property type="match status" value="1"/>
</dbReference>
<name>A0A7S1U625_9STRA</name>
<reference evidence="11" key="1">
    <citation type="submission" date="2021-01" db="EMBL/GenBank/DDBJ databases">
        <authorList>
            <person name="Corre E."/>
            <person name="Pelletier E."/>
            <person name="Niang G."/>
            <person name="Scheremetjew M."/>
            <person name="Finn R."/>
            <person name="Kale V."/>
            <person name="Holt S."/>
            <person name="Cochrane G."/>
            <person name="Meng A."/>
            <person name="Brown T."/>
            <person name="Cohen L."/>
        </authorList>
    </citation>
    <scope>NUCLEOTIDE SEQUENCE</scope>
    <source>
        <strain evidence="11">CCMP2877</strain>
    </source>
</reference>
<keyword evidence="5 7" id="KW-0067">ATP-binding</keyword>
<dbReference type="Gene3D" id="1.10.510.10">
    <property type="entry name" value="Transferase(Phosphotransferase) domain 1"/>
    <property type="match status" value="1"/>
</dbReference>
<keyword evidence="1" id="KW-0723">Serine/threonine-protein kinase</keyword>
<keyword evidence="3 7" id="KW-0547">Nucleotide-binding</keyword>
<feature type="domain" description="Protein kinase" evidence="10">
    <location>
        <begin position="20"/>
        <end position="449"/>
    </location>
</feature>
<dbReference type="InterPro" id="IPR030616">
    <property type="entry name" value="Aur-like"/>
</dbReference>
<evidence type="ECO:0000256" key="8">
    <source>
        <dbReference type="PIRSR" id="PIRSR630616-3"/>
    </source>
</evidence>
<dbReference type="SUPFAM" id="SSF56112">
    <property type="entry name" value="Protein kinase-like (PK-like)"/>
    <property type="match status" value="1"/>
</dbReference>
<evidence type="ECO:0000256" key="6">
    <source>
        <dbReference type="PIRSR" id="PIRSR630616-1"/>
    </source>
</evidence>
<evidence type="ECO:0000256" key="3">
    <source>
        <dbReference type="ARBA" id="ARBA00022741"/>
    </source>
</evidence>
<organism evidence="11">
    <name type="scientific">Phaeomonas parva</name>
    <dbReference type="NCBI Taxonomy" id="124430"/>
    <lineage>
        <taxon>Eukaryota</taxon>
        <taxon>Sar</taxon>
        <taxon>Stramenopiles</taxon>
        <taxon>Ochrophyta</taxon>
        <taxon>Pinguiophyceae</taxon>
        <taxon>Pinguiochrysidales</taxon>
        <taxon>Pinguiochrysidaceae</taxon>
        <taxon>Phaeomonas</taxon>
    </lineage>
</organism>
<gene>
    <name evidence="11" type="ORF">PPAR1163_LOCUS15833</name>
</gene>
<evidence type="ECO:0000256" key="1">
    <source>
        <dbReference type="ARBA" id="ARBA00022527"/>
    </source>
</evidence>
<dbReference type="EMBL" id="HBGJ01024737">
    <property type="protein sequence ID" value="CAD9257461.1"/>
    <property type="molecule type" value="Transcribed_RNA"/>
</dbReference>
<keyword evidence="4" id="KW-0418">Kinase</keyword>
<accession>A0A7S1U625</accession>
<feature type="compositionally biased region" description="Basic and acidic residues" evidence="9">
    <location>
        <begin position="483"/>
        <end position="493"/>
    </location>
</feature>
<dbReference type="GO" id="GO:0005524">
    <property type="term" value="F:ATP binding"/>
    <property type="evidence" value="ECO:0007669"/>
    <property type="project" value="UniProtKB-KW"/>
</dbReference>
<dbReference type="PANTHER" id="PTHR24350">
    <property type="entry name" value="SERINE/THREONINE-PROTEIN KINASE IAL-RELATED"/>
    <property type="match status" value="1"/>
</dbReference>
<evidence type="ECO:0000256" key="4">
    <source>
        <dbReference type="ARBA" id="ARBA00022777"/>
    </source>
</evidence>
<evidence type="ECO:0000313" key="11">
    <source>
        <dbReference type="EMBL" id="CAD9257461.1"/>
    </source>
</evidence>
<dbReference type="Pfam" id="PF00069">
    <property type="entry name" value="Pkinase"/>
    <property type="match status" value="2"/>
</dbReference>
<evidence type="ECO:0000256" key="5">
    <source>
        <dbReference type="ARBA" id="ARBA00022840"/>
    </source>
</evidence>
<dbReference type="InterPro" id="IPR000719">
    <property type="entry name" value="Prot_kinase_dom"/>
</dbReference>
<protein>
    <recommendedName>
        <fullName evidence="10">Protein kinase domain-containing protein</fullName>
    </recommendedName>
</protein>
<feature type="binding site" evidence="7">
    <location>
        <position position="202"/>
    </location>
    <ligand>
        <name>ATP</name>
        <dbReference type="ChEBI" id="CHEBI:30616"/>
    </ligand>
</feature>
<feature type="region of interest" description="Disordered" evidence="9">
    <location>
        <begin position="465"/>
        <end position="493"/>
    </location>
</feature>
<dbReference type="SMART" id="SM00220">
    <property type="entry name" value="S_TKc"/>
    <property type="match status" value="1"/>
</dbReference>
<evidence type="ECO:0000256" key="9">
    <source>
        <dbReference type="SAM" id="MobiDB-lite"/>
    </source>
</evidence>
<dbReference type="GO" id="GO:0004674">
    <property type="term" value="F:protein serine/threonine kinase activity"/>
    <property type="evidence" value="ECO:0007669"/>
    <property type="project" value="UniProtKB-KW"/>
</dbReference>
<dbReference type="AlphaFoldDB" id="A0A7S1U625"/>
<sequence>MPRGPEPGGSRRRGAARAVLEDGRVLGLAAAPLCMSERGNTVEVATCGDDTFVLKAVPKVYDAQDHLVQLENEGRALGRLKGCRGILQMLEHPTTAPRFWRELPLGLGGGGGIGSGCLSPSAAANGPAADVILLQFCEHKDLFSLLDPKSSRAKPFPERIVKRFARQLLDALSVCHARGVAHRDIKLENILIDASGHLQLADFGLSHVRESCSTQSKAFTLRRASSLSLCESDSASDSDDDAVQSLDRDVGELSFDEAPDAAAAFGRGRQGPADEKLLCTGHVGTVSYMAPEIIASKHAQERARAEGYDAPPPAVYDACKADVWSLACVLFAAKLGRPPFDNALPSKGNWYYNRIYNSHRRGAAREKKGEDAASGPCSERNKFWFAHRNAFASAMAESSAEEAKDADAAPASGEPDEPSEGFRSFCDAIFQHAPSKRPGPSELLRHPWLSGDDIADEAEALNAIRDRLRAEQPKASEGAAGAQERKLGTEAGR</sequence>
<keyword evidence="2" id="KW-0808">Transferase</keyword>